<dbReference type="InterPro" id="IPR006153">
    <property type="entry name" value="Cation/H_exchanger_TM"/>
</dbReference>
<feature type="transmembrane region" description="Helical" evidence="6">
    <location>
        <begin position="145"/>
        <end position="168"/>
    </location>
</feature>
<feature type="transmembrane region" description="Helical" evidence="6">
    <location>
        <begin position="57"/>
        <end position="78"/>
    </location>
</feature>
<accession>A0A0M3KFI9</accession>
<dbReference type="Pfam" id="PF00999">
    <property type="entry name" value="Na_H_Exchanger"/>
    <property type="match status" value="1"/>
</dbReference>
<dbReference type="GO" id="GO:0015297">
    <property type="term" value="F:antiporter activity"/>
    <property type="evidence" value="ECO:0007669"/>
    <property type="project" value="InterPro"/>
</dbReference>
<dbReference type="GO" id="GO:1902600">
    <property type="term" value="P:proton transmembrane transport"/>
    <property type="evidence" value="ECO:0007669"/>
    <property type="project" value="InterPro"/>
</dbReference>
<dbReference type="OrthoDB" id="423807at2759"/>
<reference evidence="8 9" key="2">
    <citation type="submission" date="2018-11" db="EMBL/GenBank/DDBJ databases">
        <authorList>
            <consortium name="Pathogen Informatics"/>
        </authorList>
    </citation>
    <scope>NUCLEOTIDE SEQUENCE [LARGE SCALE GENOMIC DNA]</scope>
</reference>
<feature type="transmembrane region" description="Helical" evidence="6">
    <location>
        <begin position="210"/>
        <end position="230"/>
    </location>
</feature>
<evidence type="ECO:0000256" key="1">
    <source>
        <dbReference type="ARBA" id="ARBA00004141"/>
    </source>
</evidence>
<dbReference type="InterPro" id="IPR038770">
    <property type="entry name" value="Na+/solute_symporter_sf"/>
</dbReference>
<evidence type="ECO:0000256" key="5">
    <source>
        <dbReference type="ARBA" id="ARBA00023136"/>
    </source>
</evidence>
<dbReference type="Proteomes" id="UP000267096">
    <property type="component" value="Unassembled WGS sequence"/>
</dbReference>
<dbReference type="PANTHER" id="PTHR31102">
    <property type="match status" value="1"/>
</dbReference>
<evidence type="ECO:0000313" key="9">
    <source>
        <dbReference type="Proteomes" id="UP000267096"/>
    </source>
</evidence>
<keyword evidence="4 6" id="KW-1133">Transmembrane helix</keyword>
<dbReference type="GO" id="GO:0016020">
    <property type="term" value="C:membrane"/>
    <property type="evidence" value="ECO:0007669"/>
    <property type="project" value="UniProtKB-SubCell"/>
</dbReference>
<dbReference type="InterPro" id="IPR051843">
    <property type="entry name" value="CPA1_transporter"/>
</dbReference>
<keyword evidence="9" id="KW-1185">Reference proteome</keyword>
<feature type="domain" description="Cation/H+ exchanger transmembrane" evidence="7">
    <location>
        <begin position="40"/>
        <end position="230"/>
    </location>
</feature>
<reference evidence="10" key="1">
    <citation type="submission" date="2017-02" db="UniProtKB">
        <authorList>
            <consortium name="WormBaseParasite"/>
        </authorList>
    </citation>
    <scope>IDENTIFICATION</scope>
</reference>
<protein>
    <submittedName>
        <fullName evidence="10">Na_H_Exchanger domain-containing protein</fullName>
    </submittedName>
</protein>
<feature type="transmembrane region" description="Helical" evidence="6">
    <location>
        <begin position="114"/>
        <end position="138"/>
    </location>
</feature>
<comment type="similarity">
    <text evidence="2">Belongs to the monovalent cation:proton antiporter 1 (CPA1) transporter (TC 2.A.36) family.</text>
</comment>
<evidence type="ECO:0000313" key="8">
    <source>
        <dbReference type="EMBL" id="VDK67726.1"/>
    </source>
</evidence>
<keyword evidence="3 6" id="KW-0812">Transmembrane</keyword>
<evidence type="ECO:0000256" key="6">
    <source>
        <dbReference type="SAM" id="Phobius"/>
    </source>
</evidence>
<proteinExistence type="inferred from homology"/>
<feature type="transmembrane region" description="Helical" evidence="6">
    <location>
        <begin position="25"/>
        <end position="45"/>
    </location>
</feature>
<evidence type="ECO:0000256" key="3">
    <source>
        <dbReference type="ARBA" id="ARBA00022692"/>
    </source>
</evidence>
<feature type="transmembrane region" description="Helical" evidence="6">
    <location>
        <begin position="180"/>
        <end position="203"/>
    </location>
</feature>
<evidence type="ECO:0000259" key="7">
    <source>
        <dbReference type="Pfam" id="PF00999"/>
    </source>
</evidence>
<name>A0A0M3KFI9_ANISI</name>
<evidence type="ECO:0000256" key="4">
    <source>
        <dbReference type="ARBA" id="ARBA00022989"/>
    </source>
</evidence>
<evidence type="ECO:0000313" key="10">
    <source>
        <dbReference type="WBParaSite" id="ASIM_0001974901-mRNA-1"/>
    </source>
</evidence>
<sequence>MVQQRRQNSNGTATRRGRIRTQQTAIDYGLSAMSMFMLWMTALIAGRLVAYLKLPEILGILLTGLAFRNITFLHERIFVDATLNNFFRKLAFIVILIRGGIGLEANALRRMRNVILRIGVLAPLVEAAGIACACCFLFDMGVKMALTFGIILAATSPAVSIPAVLVLNKKGFGVPDGVPTVLLVCAAVDNIVLVTPFSVLLELLFNGDGLYTQIALIFAQIATGIALGLFS</sequence>
<organism evidence="10">
    <name type="scientific">Anisakis simplex</name>
    <name type="common">Herring worm</name>
    <dbReference type="NCBI Taxonomy" id="6269"/>
    <lineage>
        <taxon>Eukaryota</taxon>
        <taxon>Metazoa</taxon>
        <taxon>Ecdysozoa</taxon>
        <taxon>Nematoda</taxon>
        <taxon>Chromadorea</taxon>
        <taxon>Rhabditida</taxon>
        <taxon>Spirurina</taxon>
        <taxon>Ascaridomorpha</taxon>
        <taxon>Ascaridoidea</taxon>
        <taxon>Anisakidae</taxon>
        <taxon>Anisakis</taxon>
        <taxon>Anisakis simplex complex</taxon>
    </lineage>
</organism>
<dbReference type="PANTHER" id="PTHR31102:SF1">
    <property type="entry name" value="CATION_H+ EXCHANGER DOMAIN-CONTAINING PROTEIN"/>
    <property type="match status" value="1"/>
</dbReference>
<dbReference type="AlphaFoldDB" id="A0A0M3KFI9"/>
<comment type="subcellular location">
    <subcellularLocation>
        <location evidence="1">Membrane</location>
        <topology evidence="1">Multi-pass membrane protein</topology>
    </subcellularLocation>
</comment>
<gene>
    <name evidence="8" type="ORF">ASIM_LOCUS19137</name>
</gene>
<evidence type="ECO:0000256" key="2">
    <source>
        <dbReference type="ARBA" id="ARBA00007367"/>
    </source>
</evidence>
<dbReference type="WBParaSite" id="ASIM_0001974901-mRNA-1">
    <property type="protein sequence ID" value="ASIM_0001974901-mRNA-1"/>
    <property type="gene ID" value="ASIM_0001974901"/>
</dbReference>
<dbReference type="Gene3D" id="1.20.1530.20">
    <property type="match status" value="1"/>
</dbReference>
<dbReference type="EMBL" id="UYRR01036702">
    <property type="protein sequence ID" value="VDK67726.1"/>
    <property type="molecule type" value="Genomic_DNA"/>
</dbReference>
<keyword evidence="5 6" id="KW-0472">Membrane</keyword>